<organism evidence="2 3">
    <name type="scientific">Saguinus oedipus</name>
    <name type="common">Cotton-top tamarin</name>
    <name type="synonym">Oedipomidas oedipus</name>
    <dbReference type="NCBI Taxonomy" id="9490"/>
    <lineage>
        <taxon>Eukaryota</taxon>
        <taxon>Metazoa</taxon>
        <taxon>Chordata</taxon>
        <taxon>Craniata</taxon>
        <taxon>Vertebrata</taxon>
        <taxon>Euteleostomi</taxon>
        <taxon>Mammalia</taxon>
        <taxon>Eutheria</taxon>
        <taxon>Euarchontoglires</taxon>
        <taxon>Primates</taxon>
        <taxon>Haplorrhini</taxon>
        <taxon>Platyrrhini</taxon>
        <taxon>Cebidae</taxon>
        <taxon>Callitrichinae</taxon>
        <taxon>Saguinus</taxon>
    </lineage>
</organism>
<reference evidence="2 3" key="1">
    <citation type="submission" date="2023-05" db="EMBL/GenBank/DDBJ databases">
        <title>B98-5 Cell Line De Novo Hybrid Assembly: An Optical Mapping Approach.</title>
        <authorList>
            <person name="Kananen K."/>
            <person name="Auerbach J.A."/>
            <person name="Kautto E."/>
            <person name="Blachly J.S."/>
        </authorList>
    </citation>
    <scope>NUCLEOTIDE SEQUENCE [LARGE SCALE GENOMIC DNA]</scope>
    <source>
        <strain evidence="2">B95-8</strain>
        <tissue evidence="2">Cell line</tissue>
    </source>
</reference>
<feature type="compositionally biased region" description="Basic and acidic residues" evidence="1">
    <location>
        <begin position="38"/>
        <end position="60"/>
    </location>
</feature>
<keyword evidence="3" id="KW-1185">Reference proteome</keyword>
<dbReference type="Proteomes" id="UP001266305">
    <property type="component" value="Unassembled WGS sequence"/>
</dbReference>
<evidence type="ECO:0000313" key="3">
    <source>
        <dbReference type="Proteomes" id="UP001266305"/>
    </source>
</evidence>
<feature type="non-terminal residue" evidence="2">
    <location>
        <position position="66"/>
    </location>
</feature>
<protein>
    <submittedName>
        <fullName evidence="2">Uncharacterized protein</fullName>
    </submittedName>
</protein>
<sequence>KSSAFGDRSSGEPVQTLCVPVVIEVQLSIKLSLASSTRDGDKTLVHPDCLHQPRRQERRYSNPSDN</sequence>
<feature type="region of interest" description="Disordered" evidence="1">
    <location>
        <begin position="37"/>
        <end position="66"/>
    </location>
</feature>
<evidence type="ECO:0000313" key="2">
    <source>
        <dbReference type="EMBL" id="KAK2093006.1"/>
    </source>
</evidence>
<feature type="non-terminal residue" evidence="2">
    <location>
        <position position="1"/>
    </location>
</feature>
<dbReference type="EMBL" id="JASSZA010000015">
    <property type="protein sequence ID" value="KAK2093006.1"/>
    <property type="molecule type" value="Genomic_DNA"/>
</dbReference>
<accession>A0ABQ9U807</accession>
<proteinExistence type="predicted"/>
<comment type="caution">
    <text evidence="2">The sequence shown here is derived from an EMBL/GenBank/DDBJ whole genome shotgun (WGS) entry which is preliminary data.</text>
</comment>
<gene>
    <name evidence="2" type="ORF">P7K49_029535</name>
</gene>
<evidence type="ECO:0000256" key="1">
    <source>
        <dbReference type="SAM" id="MobiDB-lite"/>
    </source>
</evidence>
<name>A0ABQ9U807_SAGOE</name>